<accession>A0A511SZ58</accession>
<comment type="caution">
    <text evidence="2">The sequence shown here is derived from an EMBL/GenBank/DDBJ whole genome shotgun (WGS) entry which is preliminary data.</text>
</comment>
<protein>
    <recommendedName>
        <fullName evidence="6">Lipoprotein</fullName>
    </recommendedName>
</protein>
<dbReference type="AlphaFoldDB" id="A0A511SZ58"/>
<evidence type="ECO:0000313" key="2">
    <source>
        <dbReference type="EMBL" id="GEN06742.1"/>
    </source>
</evidence>
<keyword evidence="1" id="KW-0732">Signal</keyword>
<reference evidence="3 4" key="1">
    <citation type="submission" date="2016-10" db="EMBL/GenBank/DDBJ databases">
        <authorList>
            <person name="Varghese N."/>
            <person name="Submissions S."/>
        </authorList>
    </citation>
    <scope>NUCLEOTIDE SEQUENCE [LARGE SCALE GENOMIC DNA]</scope>
    <source>
        <strain evidence="3 4">DSM 16525</strain>
    </source>
</reference>
<evidence type="ECO:0000313" key="3">
    <source>
        <dbReference type="EMBL" id="SEU05622.1"/>
    </source>
</evidence>
<evidence type="ECO:0000256" key="1">
    <source>
        <dbReference type="SAM" id="SignalP"/>
    </source>
</evidence>
<dbReference type="EMBL" id="BJXR01000017">
    <property type="protein sequence ID" value="GEN06742.1"/>
    <property type="molecule type" value="Genomic_DNA"/>
</dbReference>
<evidence type="ECO:0008006" key="6">
    <source>
        <dbReference type="Google" id="ProtNLM"/>
    </source>
</evidence>
<keyword evidence="4" id="KW-1185">Reference proteome</keyword>
<dbReference type="OrthoDB" id="4233245at2"/>
<proteinExistence type="predicted"/>
<dbReference type="RefSeq" id="WP_074954150.1">
    <property type="nucleotide sequence ID" value="NZ_BJXR01000017.1"/>
</dbReference>
<feature type="signal peptide" evidence="1">
    <location>
        <begin position="1"/>
        <end position="24"/>
    </location>
</feature>
<dbReference type="EMBL" id="FOIB01000004">
    <property type="protein sequence ID" value="SEU05622.1"/>
    <property type="molecule type" value="Genomic_DNA"/>
</dbReference>
<evidence type="ECO:0000313" key="4">
    <source>
        <dbReference type="Proteomes" id="UP000183760"/>
    </source>
</evidence>
<gene>
    <name evidence="2" type="ORF">MFU01_17790</name>
    <name evidence="3" type="ORF">SAMN05443572_104627</name>
</gene>
<dbReference type="Proteomes" id="UP000321514">
    <property type="component" value="Unassembled WGS sequence"/>
</dbReference>
<feature type="chain" id="PRO_5022796788" description="Lipoprotein" evidence="1">
    <location>
        <begin position="25"/>
        <end position="170"/>
    </location>
</feature>
<name>A0A511SZ58_MYXFU</name>
<sequence length="170" mass="17380">MNAFSSLRLFACLAALVAPTAVLAQSPLLSCTGTAVRTYNPGLTLVSRPTDITSEGSIECLPGAPVSSATYFFAIAGLPSDCLLAEPIGTGSLKLDWNTGESSVISFTRIATRTGGQTVVTFVGAIASGPFAGNLATQVVTYPALDVVSCLLGPGITEVRGVTTFAITQF</sequence>
<evidence type="ECO:0000313" key="5">
    <source>
        <dbReference type="Proteomes" id="UP000321514"/>
    </source>
</evidence>
<dbReference type="Proteomes" id="UP000183760">
    <property type="component" value="Unassembled WGS sequence"/>
</dbReference>
<organism evidence="2 5">
    <name type="scientific">Myxococcus fulvus</name>
    <dbReference type="NCBI Taxonomy" id="33"/>
    <lineage>
        <taxon>Bacteria</taxon>
        <taxon>Pseudomonadati</taxon>
        <taxon>Myxococcota</taxon>
        <taxon>Myxococcia</taxon>
        <taxon>Myxococcales</taxon>
        <taxon>Cystobacterineae</taxon>
        <taxon>Myxococcaceae</taxon>
        <taxon>Myxococcus</taxon>
    </lineage>
</organism>
<reference evidence="2 5" key="2">
    <citation type="submission" date="2019-07" db="EMBL/GenBank/DDBJ databases">
        <title>Whole genome shotgun sequence of Myxococcus fulvus NBRC 100333.</title>
        <authorList>
            <person name="Hosoyama A."/>
            <person name="Uohara A."/>
            <person name="Ohji S."/>
            <person name="Ichikawa N."/>
        </authorList>
    </citation>
    <scope>NUCLEOTIDE SEQUENCE [LARGE SCALE GENOMIC DNA]</scope>
    <source>
        <strain evidence="2 5">NBRC 100333</strain>
    </source>
</reference>